<gene>
    <name evidence="2" type="ORF">Mam01_58110</name>
</gene>
<name>A0ABQ4FLF3_9ACTN</name>
<feature type="region of interest" description="Disordered" evidence="1">
    <location>
        <begin position="1"/>
        <end position="45"/>
    </location>
</feature>
<reference evidence="2 3" key="1">
    <citation type="submission" date="2021-01" db="EMBL/GenBank/DDBJ databases">
        <title>Whole genome shotgun sequence of Microbispora amethystogenes NBRC 101907.</title>
        <authorList>
            <person name="Komaki H."/>
            <person name="Tamura T."/>
        </authorList>
    </citation>
    <scope>NUCLEOTIDE SEQUENCE [LARGE SCALE GENOMIC DNA]</scope>
    <source>
        <strain evidence="2 3">NBRC 101907</strain>
    </source>
</reference>
<dbReference type="Proteomes" id="UP000651728">
    <property type="component" value="Unassembled WGS sequence"/>
</dbReference>
<sequence>MSPHWLPAGGTLPGDYLIPEHEHEHDGSVAPDQIHPPALPAEERA</sequence>
<accession>A0ABQ4FLF3</accession>
<evidence type="ECO:0000313" key="3">
    <source>
        <dbReference type="Proteomes" id="UP000651728"/>
    </source>
</evidence>
<keyword evidence="3" id="KW-1185">Reference proteome</keyword>
<evidence type="ECO:0000256" key="1">
    <source>
        <dbReference type="SAM" id="MobiDB-lite"/>
    </source>
</evidence>
<organism evidence="2 3">
    <name type="scientific">Microbispora amethystogenes</name>
    <dbReference type="NCBI Taxonomy" id="1427754"/>
    <lineage>
        <taxon>Bacteria</taxon>
        <taxon>Bacillati</taxon>
        <taxon>Actinomycetota</taxon>
        <taxon>Actinomycetes</taxon>
        <taxon>Streptosporangiales</taxon>
        <taxon>Streptosporangiaceae</taxon>
        <taxon>Microbispora</taxon>
    </lineage>
</organism>
<dbReference type="EMBL" id="BOOB01000047">
    <property type="protein sequence ID" value="GIH35647.1"/>
    <property type="molecule type" value="Genomic_DNA"/>
</dbReference>
<proteinExistence type="predicted"/>
<comment type="caution">
    <text evidence="2">The sequence shown here is derived from an EMBL/GenBank/DDBJ whole genome shotgun (WGS) entry which is preliminary data.</text>
</comment>
<evidence type="ECO:0000313" key="2">
    <source>
        <dbReference type="EMBL" id="GIH35647.1"/>
    </source>
</evidence>
<protein>
    <submittedName>
        <fullName evidence="2">Uncharacterized protein</fullName>
    </submittedName>
</protein>
<feature type="compositionally biased region" description="Basic and acidic residues" evidence="1">
    <location>
        <begin position="18"/>
        <end position="27"/>
    </location>
</feature>